<evidence type="ECO:0000259" key="6">
    <source>
        <dbReference type="PROSITE" id="PS51510"/>
    </source>
</evidence>
<keyword evidence="3 5" id="KW-0418">Kinase</keyword>
<dbReference type="PROSITE" id="PS51510">
    <property type="entry name" value="PHOSPHAGEN_KINASE_C"/>
    <property type="match status" value="1"/>
</dbReference>
<keyword evidence="8" id="KW-1185">Reference proteome</keyword>
<dbReference type="EMBL" id="CAAALY010267801">
    <property type="protein sequence ID" value="VEL41090.1"/>
    <property type="molecule type" value="Genomic_DNA"/>
</dbReference>
<dbReference type="InterPro" id="IPR014746">
    <property type="entry name" value="Gln_synth/guanido_kin_cat_dom"/>
</dbReference>
<keyword evidence="4 5" id="KW-0067">ATP-binding</keyword>
<gene>
    <name evidence="7" type="ORF">PXEA_LOCUS34530</name>
</gene>
<dbReference type="GO" id="GO:0016301">
    <property type="term" value="F:kinase activity"/>
    <property type="evidence" value="ECO:0007669"/>
    <property type="project" value="UniProtKB-KW"/>
</dbReference>
<dbReference type="InterPro" id="IPR022414">
    <property type="entry name" value="ATP-guanido_PTrfase_cat"/>
</dbReference>
<evidence type="ECO:0000256" key="3">
    <source>
        <dbReference type="ARBA" id="ARBA00022777"/>
    </source>
</evidence>
<evidence type="ECO:0000256" key="1">
    <source>
        <dbReference type="ARBA" id="ARBA00022679"/>
    </source>
</evidence>
<dbReference type="AlphaFoldDB" id="A0A3S5B5Q4"/>
<evidence type="ECO:0000256" key="2">
    <source>
        <dbReference type="ARBA" id="ARBA00022741"/>
    </source>
</evidence>
<name>A0A3S5B5Q4_9PLAT</name>
<keyword evidence="2 5" id="KW-0547">Nucleotide-binding</keyword>
<evidence type="ECO:0000256" key="4">
    <source>
        <dbReference type="ARBA" id="ARBA00022840"/>
    </source>
</evidence>
<proteinExistence type="inferred from homology"/>
<evidence type="ECO:0000313" key="7">
    <source>
        <dbReference type="EMBL" id="VEL41090.1"/>
    </source>
</evidence>
<comment type="similarity">
    <text evidence="5">Belongs to the ATP:guanido phosphotransferase family.</text>
</comment>
<evidence type="ECO:0000313" key="8">
    <source>
        <dbReference type="Proteomes" id="UP000784294"/>
    </source>
</evidence>
<feature type="domain" description="Phosphagen kinase C-terminal" evidence="6">
    <location>
        <begin position="1"/>
        <end position="32"/>
    </location>
</feature>
<evidence type="ECO:0000256" key="5">
    <source>
        <dbReference type="PROSITE-ProRule" id="PRU00843"/>
    </source>
</evidence>
<dbReference type="Gene3D" id="3.30.590.10">
    <property type="entry name" value="Glutamine synthetase/guanido kinase, catalytic domain"/>
    <property type="match status" value="1"/>
</dbReference>
<dbReference type="OrthoDB" id="430219at2759"/>
<sequence length="53" mass="6035">MSNKRRLGLTELQAVEEMSKGVLTLLDLEKKLAGLCNPKCKYFPYFVFTTPIV</sequence>
<organism evidence="7 8">
    <name type="scientific">Protopolystoma xenopodis</name>
    <dbReference type="NCBI Taxonomy" id="117903"/>
    <lineage>
        <taxon>Eukaryota</taxon>
        <taxon>Metazoa</taxon>
        <taxon>Spiralia</taxon>
        <taxon>Lophotrochozoa</taxon>
        <taxon>Platyhelminthes</taxon>
        <taxon>Monogenea</taxon>
        <taxon>Polyopisthocotylea</taxon>
        <taxon>Polystomatidea</taxon>
        <taxon>Polystomatidae</taxon>
        <taxon>Protopolystoma</taxon>
    </lineage>
</organism>
<dbReference type="Proteomes" id="UP000784294">
    <property type="component" value="Unassembled WGS sequence"/>
</dbReference>
<protein>
    <recommendedName>
        <fullName evidence="6">Phosphagen kinase C-terminal domain-containing protein</fullName>
    </recommendedName>
</protein>
<comment type="caution">
    <text evidence="7">The sequence shown here is derived from an EMBL/GenBank/DDBJ whole genome shotgun (WGS) entry which is preliminary data.</text>
</comment>
<accession>A0A3S5B5Q4</accession>
<dbReference type="Pfam" id="PF00217">
    <property type="entry name" value="ATP-gua_Ptrans"/>
    <property type="match status" value="1"/>
</dbReference>
<comment type="caution">
    <text evidence="5">Lacks conserved residue(s) required for the propagation of feature annotation.</text>
</comment>
<reference evidence="7" key="1">
    <citation type="submission" date="2018-11" db="EMBL/GenBank/DDBJ databases">
        <authorList>
            <consortium name="Pathogen Informatics"/>
        </authorList>
    </citation>
    <scope>NUCLEOTIDE SEQUENCE</scope>
</reference>
<keyword evidence="1 5" id="KW-0808">Transferase</keyword>
<dbReference type="SUPFAM" id="SSF55931">
    <property type="entry name" value="Glutamine synthetase/guanido kinase"/>
    <property type="match status" value="1"/>
</dbReference>
<dbReference type="GO" id="GO:0005524">
    <property type="term" value="F:ATP binding"/>
    <property type="evidence" value="ECO:0007669"/>
    <property type="project" value="UniProtKB-UniRule"/>
</dbReference>